<dbReference type="Proteomes" id="UP000015102">
    <property type="component" value="Unassembled WGS sequence"/>
</dbReference>
<organism evidence="3 4">
    <name type="scientific">Megaselia scalaris</name>
    <name type="common">Humpbacked fly</name>
    <name type="synonym">Phora scalaris</name>
    <dbReference type="NCBI Taxonomy" id="36166"/>
    <lineage>
        <taxon>Eukaryota</taxon>
        <taxon>Metazoa</taxon>
        <taxon>Ecdysozoa</taxon>
        <taxon>Arthropoda</taxon>
        <taxon>Hexapoda</taxon>
        <taxon>Insecta</taxon>
        <taxon>Pterygota</taxon>
        <taxon>Neoptera</taxon>
        <taxon>Endopterygota</taxon>
        <taxon>Diptera</taxon>
        <taxon>Brachycera</taxon>
        <taxon>Muscomorpha</taxon>
        <taxon>Platypezoidea</taxon>
        <taxon>Phoridae</taxon>
        <taxon>Megaseliini</taxon>
        <taxon>Megaselia</taxon>
    </lineage>
</organism>
<sequence>PNKFLNGSKIELKRERNTAAPVEGQATSNVGEIQGAIHAIELALDEGIDSLLIRTDSAFLINAAEDWIYRWNSNGWRTYSGKIVRNIDDFQTLYDLLNHPYIDVCFEKVKGHTGVSGNVMADYLARQGAKMYREKHYY</sequence>
<evidence type="ECO:0000313" key="4">
    <source>
        <dbReference type="Proteomes" id="UP000015102"/>
    </source>
</evidence>
<dbReference type="CDD" id="cd09280">
    <property type="entry name" value="RNase_HI_eukaryote_like"/>
    <property type="match status" value="1"/>
</dbReference>
<protein>
    <recommendedName>
        <fullName evidence="2">RNase H type-1 domain-containing protein</fullName>
    </recommendedName>
</protein>
<dbReference type="EMBL" id="CAQQ02146088">
    <property type="status" value="NOT_ANNOTATED_CDS"/>
    <property type="molecule type" value="Genomic_DNA"/>
</dbReference>
<dbReference type="PANTHER" id="PTHR10642">
    <property type="entry name" value="RIBONUCLEASE H1"/>
    <property type="match status" value="1"/>
</dbReference>
<dbReference type="InterPro" id="IPR002156">
    <property type="entry name" value="RNaseH_domain"/>
</dbReference>
<dbReference type="SUPFAM" id="SSF53098">
    <property type="entry name" value="Ribonuclease H-like"/>
    <property type="match status" value="1"/>
</dbReference>
<dbReference type="HOGENOM" id="CLU_030894_4_4_1"/>
<feature type="domain" description="RNase H type-1" evidence="2">
    <location>
        <begin position="1"/>
        <end position="130"/>
    </location>
</feature>
<comment type="similarity">
    <text evidence="1">Belongs to the RNase H family.</text>
</comment>
<dbReference type="PANTHER" id="PTHR10642:SF31">
    <property type="entry name" value="RIBONUCLEASE H1"/>
    <property type="match status" value="1"/>
</dbReference>
<evidence type="ECO:0000256" key="1">
    <source>
        <dbReference type="ARBA" id="ARBA00005300"/>
    </source>
</evidence>
<dbReference type="OMA" id="EDWIYRW"/>
<proteinExistence type="inferred from homology"/>
<dbReference type="STRING" id="36166.T1H3U0"/>
<dbReference type="AlphaFoldDB" id="T1H3U0"/>
<keyword evidence="4" id="KW-1185">Reference proteome</keyword>
<dbReference type="GO" id="GO:0003676">
    <property type="term" value="F:nucleic acid binding"/>
    <property type="evidence" value="ECO:0007669"/>
    <property type="project" value="InterPro"/>
</dbReference>
<dbReference type="GO" id="GO:0043137">
    <property type="term" value="P:DNA replication, removal of RNA primer"/>
    <property type="evidence" value="ECO:0007669"/>
    <property type="project" value="TreeGrafter"/>
</dbReference>
<dbReference type="Gene3D" id="3.30.420.10">
    <property type="entry name" value="Ribonuclease H-like superfamily/Ribonuclease H"/>
    <property type="match status" value="1"/>
</dbReference>
<dbReference type="GO" id="GO:0004523">
    <property type="term" value="F:RNA-DNA hybrid ribonuclease activity"/>
    <property type="evidence" value="ECO:0007669"/>
    <property type="project" value="InterPro"/>
</dbReference>
<reference evidence="4" key="1">
    <citation type="submission" date="2013-02" db="EMBL/GenBank/DDBJ databases">
        <authorList>
            <person name="Hughes D."/>
        </authorList>
    </citation>
    <scope>NUCLEOTIDE SEQUENCE</scope>
    <source>
        <strain>Durham</strain>
        <strain evidence="4">NC isolate 2 -- Noor lab</strain>
    </source>
</reference>
<accession>T1H3U0</accession>
<reference evidence="3" key="2">
    <citation type="submission" date="2015-06" db="UniProtKB">
        <authorList>
            <consortium name="EnsemblMetazoa"/>
        </authorList>
    </citation>
    <scope>IDENTIFICATION</scope>
</reference>
<dbReference type="Pfam" id="PF00075">
    <property type="entry name" value="RNase_H"/>
    <property type="match status" value="1"/>
</dbReference>
<dbReference type="InterPro" id="IPR050092">
    <property type="entry name" value="RNase_H"/>
</dbReference>
<dbReference type="InterPro" id="IPR012337">
    <property type="entry name" value="RNaseH-like_sf"/>
</dbReference>
<dbReference type="InterPro" id="IPR036397">
    <property type="entry name" value="RNaseH_sf"/>
</dbReference>
<dbReference type="PROSITE" id="PS50879">
    <property type="entry name" value="RNASE_H_1"/>
    <property type="match status" value="1"/>
</dbReference>
<evidence type="ECO:0000259" key="2">
    <source>
        <dbReference type="PROSITE" id="PS50879"/>
    </source>
</evidence>
<dbReference type="EnsemblMetazoa" id="MESCA010928-RA">
    <property type="protein sequence ID" value="MESCA010928-PA"/>
    <property type="gene ID" value="MESCA010928"/>
</dbReference>
<name>T1H3U0_MEGSC</name>
<evidence type="ECO:0000313" key="3">
    <source>
        <dbReference type="EnsemblMetazoa" id="MESCA010928-PA"/>
    </source>
</evidence>